<dbReference type="Proteomes" id="UP000481033">
    <property type="component" value="Unassembled WGS sequence"/>
</dbReference>
<evidence type="ECO:0000256" key="3">
    <source>
        <dbReference type="ARBA" id="ARBA00023163"/>
    </source>
</evidence>
<dbReference type="PANTHER" id="PTHR44688">
    <property type="entry name" value="DNA-BINDING TRANSCRIPTIONAL ACTIVATOR DEVR_DOSR"/>
    <property type="match status" value="1"/>
</dbReference>
<keyword evidence="1" id="KW-0805">Transcription regulation</keyword>
<keyword evidence="2" id="KW-0238">DNA-binding</keyword>
<dbReference type="InterPro" id="IPR016032">
    <property type="entry name" value="Sig_transdc_resp-reg_C-effctor"/>
</dbReference>
<sequence>MDTFIEALKNLKAHGGHFNSILVKGVLEGLMDGVLILTQQSKFLHVNSNAQKIIERLTQTQNQFQILGQELRRIYQAIVDGYELYPDNPVVIESEIRDGDDNILRIRARLLQLDAYEQPLVLIVLEDQNHSIHSLATTESKKYGLTPRETEIWLLRRANRSYKEIAAELYISLNTVKKHVKSIRSKLKFYQFQQDSIAS</sequence>
<dbReference type="SUPFAM" id="SSF46894">
    <property type="entry name" value="C-terminal effector domain of the bipartite response regulators"/>
    <property type="match status" value="1"/>
</dbReference>
<accession>A0A6M0RS41</accession>
<name>A0A6M0RS41_9CYAN</name>
<dbReference type="InterPro" id="IPR000792">
    <property type="entry name" value="Tscrpt_reg_LuxR_C"/>
</dbReference>
<evidence type="ECO:0000313" key="6">
    <source>
        <dbReference type="Proteomes" id="UP000481033"/>
    </source>
</evidence>
<organism evidence="5 6">
    <name type="scientific">Adonisia turfae CCMR0081</name>
    <dbReference type="NCBI Taxonomy" id="2292702"/>
    <lineage>
        <taxon>Bacteria</taxon>
        <taxon>Bacillati</taxon>
        <taxon>Cyanobacteriota</taxon>
        <taxon>Adonisia</taxon>
        <taxon>Adonisia turfae</taxon>
    </lineage>
</organism>
<evidence type="ECO:0000313" key="5">
    <source>
        <dbReference type="EMBL" id="NEZ59054.1"/>
    </source>
</evidence>
<proteinExistence type="predicted"/>
<dbReference type="PRINTS" id="PR00038">
    <property type="entry name" value="HTHLUXR"/>
</dbReference>
<comment type="caution">
    <text evidence="5">The sequence shown here is derived from an EMBL/GenBank/DDBJ whole genome shotgun (WGS) entry which is preliminary data.</text>
</comment>
<dbReference type="SMART" id="SM00421">
    <property type="entry name" value="HTH_LUXR"/>
    <property type="match status" value="1"/>
</dbReference>
<dbReference type="Pfam" id="PF00196">
    <property type="entry name" value="GerE"/>
    <property type="match status" value="1"/>
</dbReference>
<dbReference type="Gene3D" id="1.10.10.10">
    <property type="entry name" value="Winged helix-like DNA-binding domain superfamily/Winged helix DNA-binding domain"/>
    <property type="match status" value="1"/>
</dbReference>
<gene>
    <name evidence="5" type="ORF">DXZ20_26105</name>
</gene>
<reference evidence="5 6" key="1">
    <citation type="journal article" date="2020" name="Microb. Ecol.">
        <title>Ecogenomics of the Marine Benthic Filamentous Cyanobacterium Adonisia.</title>
        <authorList>
            <person name="Walter J.M."/>
            <person name="Coutinho F.H."/>
            <person name="Leomil L."/>
            <person name="Hargreaves P.I."/>
            <person name="Campeao M.E."/>
            <person name="Vieira V.V."/>
            <person name="Silva B.S."/>
            <person name="Fistarol G.O."/>
            <person name="Salomon P.S."/>
            <person name="Sawabe T."/>
            <person name="Mino S."/>
            <person name="Hosokawa M."/>
            <person name="Miyashita H."/>
            <person name="Maruyama F."/>
            <person name="van Verk M.C."/>
            <person name="Dutilh B.E."/>
            <person name="Thompson C.C."/>
            <person name="Thompson F.L."/>
        </authorList>
    </citation>
    <scope>NUCLEOTIDE SEQUENCE [LARGE SCALE GENOMIC DNA]</scope>
    <source>
        <strain evidence="5 6">CCMR0081</strain>
    </source>
</reference>
<dbReference type="PANTHER" id="PTHR44688:SF16">
    <property type="entry name" value="DNA-BINDING TRANSCRIPTIONAL ACTIVATOR DEVR_DOSR"/>
    <property type="match status" value="1"/>
</dbReference>
<keyword evidence="6" id="KW-1185">Reference proteome</keyword>
<dbReference type="RefSeq" id="WP_163659222.1">
    <property type="nucleotide sequence ID" value="NZ_QXHD01000004.1"/>
</dbReference>
<evidence type="ECO:0000256" key="2">
    <source>
        <dbReference type="ARBA" id="ARBA00023125"/>
    </source>
</evidence>
<dbReference type="InterPro" id="IPR036388">
    <property type="entry name" value="WH-like_DNA-bd_sf"/>
</dbReference>
<keyword evidence="3" id="KW-0804">Transcription</keyword>
<dbReference type="GO" id="GO:0003677">
    <property type="term" value="F:DNA binding"/>
    <property type="evidence" value="ECO:0007669"/>
    <property type="project" value="UniProtKB-KW"/>
</dbReference>
<dbReference type="GO" id="GO:0006355">
    <property type="term" value="P:regulation of DNA-templated transcription"/>
    <property type="evidence" value="ECO:0007669"/>
    <property type="project" value="InterPro"/>
</dbReference>
<evidence type="ECO:0000256" key="1">
    <source>
        <dbReference type="ARBA" id="ARBA00023015"/>
    </source>
</evidence>
<protein>
    <submittedName>
        <fullName evidence="5">Helix-turn-helix transcriptional regulator</fullName>
    </submittedName>
</protein>
<dbReference type="AlphaFoldDB" id="A0A6M0RS41"/>
<feature type="domain" description="HTH luxR-type" evidence="4">
    <location>
        <begin position="142"/>
        <end position="196"/>
    </location>
</feature>
<dbReference type="EMBL" id="QXHD01000004">
    <property type="protein sequence ID" value="NEZ59054.1"/>
    <property type="molecule type" value="Genomic_DNA"/>
</dbReference>
<evidence type="ECO:0000259" key="4">
    <source>
        <dbReference type="SMART" id="SM00421"/>
    </source>
</evidence>
<dbReference type="CDD" id="cd06170">
    <property type="entry name" value="LuxR_C_like"/>
    <property type="match status" value="1"/>
</dbReference>